<evidence type="ECO:0000313" key="2">
    <source>
        <dbReference type="EMBL" id="QLG89780.1"/>
    </source>
</evidence>
<sequence>MPSLDVIDHIHVYVADRAAAETWYRQVLGLIRVASLEFWAADGGPLTLQNDDSSVHLALFQKANVQYRCTVAFRVSAPAFCAWRDHLSQCETAWTVADHQVSMSLYFADPDGNPYEITTYDYAEVRDLLAHN</sequence>
<dbReference type="Pfam" id="PF00903">
    <property type="entry name" value="Glyoxalase"/>
    <property type="match status" value="1"/>
</dbReference>
<protein>
    <submittedName>
        <fullName evidence="2">VOC family protein</fullName>
    </submittedName>
</protein>
<dbReference type="InterPro" id="IPR004360">
    <property type="entry name" value="Glyas_Fos-R_dOase_dom"/>
</dbReference>
<proteinExistence type="predicted"/>
<feature type="domain" description="VOC" evidence="1">
    <location>
        <begin position="6"/>
        <end position="120"/>
    </location>
</feature>
<dbReference type="SUPFAM" id="SSF54593">
    <property type="entry name" value="Glyoxalase/Bleomycin resistance protein/Dihydroxybiphenyl dioxygenase"/>
    <property type="match status" value="1"/>
</dbReference>
<keyword evidence="3" id="KW-1185">Reference proteome</keyword>
<gene>
    <name evidence="2" type="ORF">HQ393_01000</name>
</gene>
<dbReference type="InterPro" id="IPR037523">
    <property type="entry name" value="VOC_core"/>
</dbReference>
<dbReference type="KEGG" id="chiz:HQ393_01000"/>
<evidence type="ECO:0000313" key="3">
    <source>
        <dbReference type="Proteomes" id="UP000509597"/>
    </source>
</evidence>
<dbReference type="Gene3D" id="3.10.180.10">
    <property type="entry name" value="2,3-Dihydroxybiphenyl 1,2-Dioxygenase, domain 1"/>
    <property type="match status" value="1"/>
</dbReference>
<dbReference type="EMBL" id="CP058627">
    <property type="protein sequence ID" value="QLG89780.1"/>
    <property type="molecule type" value="Genomic_DNA"/>
</dbReference>
<reference evidence="2 3" key="1">
    <citation type="submission" date="2020-07" db="EMBL/GenBank/DDBJ databases">
        <title>Complete genome sequence of Chitinibacter sp. 2T18.</title>
        <authorList>
            <person name="Bae J.-W."/>
            <person name="Choi J.-W."/>
        </authorList>
    </citation>
    <scope>NUCLEOTIDE SEQUENCE [LARGE SCALE GENOMIC DNA]</scope>
    <source>
        <strain evidence="2 3">2T18</strain>
    </source>
</reference>
<dbReference type="PROSITE" id="PS51819">
    <property type="entry name" value="VOC"/>
    <property type="match status" value="1"/>
</dbReference>
<name>A0A7H9BM48_9NEIS</name>
<dbReference type="InterPro" id="IPR029068">
    <property type="entry name" value="Glyas_Bleomycin-R_OHBP_Dase"/>
</dbReference>
<organism evidence="2 3">
    <name type="scientific">Chitinibacter bivalviorum</name>
    <dbReference type="NCBI Taxonomy" id="2739434"/>
    <lineage>
        <taxon>Bacteria</taxon>
        <taxon>Pseudomonadati</taxon>
        <taxon>Pseudomonadota</taxon>
        <taxon>Betaproteobacteria</taxon>
        <taxon>Neisseriales</taxon>
        <taxon>Chitinibacteraceae</taxon>
        <taxon>Chitinibacter</taxon>
    </lineage>
</organism>
<dbReference type="Proteomes" id="UP000509597">
    <property type="component" value="Chromosome"/>
</dbReference>
<accession>A0A7H9BM48</accession>
<evidence type="ECO:0000259" key="1">
    <source>
        <dbReference type="PROSITE" id="PS51819"/>
    </source>
</evidence>
<dbReference type="AlphaFoldDB" id="A0A7H9BM48"/>